<protein>
    <submittedName>
        <fullName evidence="2">Secreted protein</fullName>
    </submittedName>
</protein>
<organism evidence="1 2">
    <name type="scientific">Ascaris lumbricoides</name>
    <name type="common">Giant roundworm</name>
    <dbReference type="NCBI Taxonomy" id="6252"/>
    <lineage>
        <taxon>Eukaryota</taxon>
        <taxon>Metazoa</taxon>
        <taxon>Ecdysozoa</taxon>
        <taxon>Nematoda</taxon>
        <taxon>Chromadorea</taxon>
        <taxon>Rhabditida</taxon>
        <taxon>Spirurina</taxon>
        <taxon>Ascaridomorpha</taxon>
        <taxon>Ascaridoidea</taxon>
        <taxon>Ascarididae</taxon>
        <taxon>Ascaris</taxon>
    </lineage>
</organism>
<sequence>MCNIHINLFLGRYSVFTFACHDKQQRRPPSLWSRIRHCHCAKPSPHSSHRIVDNVFHRLYWSLRSLQLIVAHNNGWCIHLHSSQSRRSPLISICYF</sequence>
<evidence type="ECO:0000313" key="2">
    <source>
        <dbReference type="WBParaSite" id="ALUE_0001052201-mRNA-1"/>
    </source>
</evidence>
<name>A0A0M3I268_ASCLU</name>
<accession>A0A0M3I268</accession>
<evidence type="ECO:0000313" key="1">
    <source>
        <dbReference type="Proteomes" id="UP000036681"/>
    </source>
</evidence>
<dbReference type="Proteomes" id="UP000036681">
    <property type="component" value="Unplaced"/>
</dbReference>
<proteinExistence type="predicted"/>
<reference evidence="2" key="1">
    <citation type="submission" date="2017-02" db="UniProtKB">
        <authorList>
            <consortium name="WormBaseParasite"/>
        </authorList>
    </citation>
    <scope>IDENTIFICATION</scope>
</reference>
<dbReference type="AlphaFoldDB" id="A0A0M3I268"/>
<keyword evidence="1" id="KW-1185">Reference proteome</keyword>
<dbReference type="WBParaSite" id="ALUE_0001052201-mRNA-1">
    <property type="protein sequence ID" value="ALUE_0001052201-mRNA-1"/>
    <property type="gene ID" value="ALUE_0001052201"/>
</dbReference>